<evidence type="ECO:0000256" key="1">
    <source>
        <dbReference type="ARBA" id="ARBA00022485"/>
    </source>
</evidence>
<dbReference type="GO" id="GO:0005737">
    <property type="term" value="C:cytoplasm"/>
    <property type="evidence" value="ECO:0007669"/>
    <property type="project" value="UniProtKB-SubCell"/>
</dbReference>
<dbReference type="Pfam" id="PF16881">
    <property type="entry name" value="LIAS_N"/>
    <property type="match status" value="1"/>
</dbReference>
<dbReference type="GO" id="GO:0016992">
    <property type="term" value="F:lipoate synthase activity"/>
    <property type="evidence" value="ECO:0007669"/>
    <property type="project" value="UniProtKB-UniRule"/>
</dbReference>
<keyword evidence="2 9" id="KW-0963">Cytoplasm</keyword>
<comment type="caution">
    <text evidence="11">The sequence shown here is derived from an EMBL/GenBank/DDBJ whole genome shotgun (WGS) entry which is preliminary data.</text>
</comment>
<name>A0A1V4QGB1_UNCW3</name>
<reference evidence="12" key="1">
    <citation type="submission" date="2017-01" db="EMBL/GenBank/DDBJ databases">
        <title>Novel pathways for hydrocarbon cycling and metabolic interdependencies in hydrothermal sediment communities.</title>
        <authorList>
            <person name="Dombrowski N."/>
            <person name="Seitz K."/>
            <person name="Teske A."/>
            <person name="Baker B."/>
        </authorList>
    </citation>
    <scope>NUCLEOTIDE SEQUENCE [LARGE SCALE GENOMIC DNA]</scope>
</reference>
<feature type="binding site" evidence="9">
    <location>
        <position position="85"/>
    </location>
    <ligand>
        <name>[4Fe-4S] cluster</name>
        <dbReference type="ChEBI" id="CHEBI:49883"/>
        <label>2</label>
        <note>4Fe-4S-S-AdoMet</note>
    </ligand>
</feature>
<dbReference type="EC" id="2.8.1.8" evidence="9"/>
<feature type="domain" description="Radical SAM core" evidence="10">
    <location>
        <begin position="67"/>
        <end position="285"/>
    </location>
</feature>
<feature type="binding site" evidence="9">
    <location>
        <position position="55"/>
    </location>
    <ligand>
        <name>[4Fe-4S] cluster</name>
        <dbReference type="ChEBI" id="CHEBI:49883"/>
        <label>1</label>
    </ligand>
</feature>
<evidence type="ECO:0000259" key="10">
    <source>
        <dbReference type="PROSITE" id="PS51918"/>
    </source>
</evidence>
<evidence type="ECO:0000313" key="12">
    <source>
        <dbReference type="Proteomes" id="UP000191663"/>
    </source>
</evidence>
<dbReference type="Proteomes" id="UP000191663">
    <property type="component" value="Unassembled WGS sequence"/>
</dbReference>
<comment type="pathway">
    <text evidence="9">Protein modification; protein lipoylation via endogenous pathway; protein N(6)-(lipoyl)lysine from octanoyl-[acyl-carrier-protein]: step 2/2.</text>
</comment>
<evidence type="ECO:0000256" key="9">
    <source>
        <dbReference type="HAMAP-Rule" id="MF_00206"/>
    </source>
</evidence>
<evidence type="ECO:0000256" key="2">
    <source>
        <dbReference type="ARBA" id="ARBA00022490"/>
    </source>
</evidence>
<accession>A0A1V4QGB1</accession>
<dbReference type="UniPathway" id="UPA00538">
    <property type="reaction ID" value="UER00593"/>
</dbReference>
<dbReference type="NCBIfam" id="NF009544">
    <property type="entry name" value="PRK12928.1"/>
    <property type="match status" value="1"/>
</dbReference>
<dbReference type="SFLD" id="SFLDF00271">
    <property type="entry name" value="lipoyl_synthase"/>
    <property type="match status" value="1"/>
</dbReference>
<dbReference type="InterPro" id="IPR058240">
    <property type="entry name" value="rSAM_sf"/>
</dbReference>
<comment type="function">
    <text evidence="9">Catalyzes the radical-mediated insertion of two sulfur atoms into the C-6 and C-8 positions of the octanoyl moiety bound to the lipoyl domains of lipoate-dependent enzymes, thereby converting the octanoylated domains into lipoylated derivatives.</text>
</comment>
<dbReference type="Pfam" id="PF04055">
    <property type="entry name" value="Radical_SAM"/>
    <property type="match status" value="1"/>
</dbReference>
<protein>
    <recommendedName>
        <fullName evidence="9">Lipoyl synthase</fullName>
        <ecNumber evidence="9">2.8.1.8</ecNumber>
    </recommendedName>
    <alternativeName>
        <fullName evidence="9">Lip-syn</fullName>
        <shortName evidence="9">LS</shortName>
    </alternativeName>
    <alternativeName>
        <fullName evidence="9">Lipoate synthase</fullName>
    </alternativeName>
    <alternativeName>
        <fullName evidence="9">Lipoic acid synthase</fullName>
    </alternativeName>
    <alternativeName>
        <fullName evidence="9">Sulfur insertion protein LipA</fullName>
    </alternativeName>
</protein>
<evidence type="ECO:0000313" key="11">
    <source>
        <dbReference type="EMBL" id="OPX18354.1"/>
    </source>
</evidence>
<evidence type="ECO:0000256" key="4">
    <source>
        <dbReference type="ARBA" id="ARBA00022691"/>
    </source>
</evidence>
<sequence length="305" mass="34908">MVSPNKSNIKKSAELIQITKRYLKKPEWLKIKVPSGDGFKEVFKILKSHHLSTVCKEARCPNINDCWNRRQATIMILGKVCTRACRFCAVKTGNPGGVLNPEEPENVAEAVKELKLRYVVLTSVDRDDLPDHGSGHYARTIKSIKNKNPGVLIEALIPDFSGNKSFIKKVVDTKPKVIGHNLETVKKLTPLIRDRRFSYEKSLNVLRTVKELDRKIYTKSGIMLGLGEEKDQVIQTLQDLRDAQVDIVTLGQYLQPTRRHHPVQKYYTPQEFEFFKKFAEDMGIRYVISGPLVRSSYHAEEIFLE</sequence>
<dbReference type="GO" id="GO:0051539">
    <property type="term" value="F:4 iron, 4 sulfur cluster binding"/>
    <property type="evidence" value="ECO:0007669"/>
    <property type="project" value="UniProtKB-UniRule"/>
</dbReference>
<comment type="subcellular location">
    <subcellularLocation>
        <location evidence="9">Cytoplasm</location>
    </subcellularLocation>
</comment>
<dbReference type="GO" id="GO:0009249">
    <property type="term" value="P:protein lipoylation"/>
    <property type="evidence" value="ECO:0007669"/>
    <property type="project" value="UniProtKB-UniRule"/>
</dbReference>
<keyword evidence="6 9" id="KW-0408">Iron</keyword>
<keyword evidence="4 9" id="KW-0949">S-adenosyl-L-methionine</keyword>
<dbReference type="InterPro" id="IPR031691">
    <property type="entry name" value="LIAS_N"/>
</dbReference>
<dbReference type="PIRSF" id="PIRSF005963">
    <property type="entry name" value="Lipoyl_synth"/>
    <property type="match status" value="1"/>
</dbReference>
<keyword evidence="1 9" id="KW-0004">4Fe-4S</keyword>
<comment type="catalytic activity">
    <reaction evidence="8 9">
        <text>[[Fe-S] cluster scaffold protein carrying a second [4Fe-4S](2+) cluster] + N(6)-octanoyl-L-lysyl-[protein] + 2 oxidized [2Fe-2S]-[ferredoxin] + 2 S-adenosyl-L-methionine + 4 H(+) = [[Fe-S] cluster scaffold protein] + N(6)-[(R)-dihydrolipoyl]-L-lysyl-[protein] + 4 Fe(3+) + 2 hydrogen sulfide + 2 5'-deoxyadenosine + 2 L-methionine + 2 reduced [2Fe-2S]-[ferredoxin]</text>
        <dbReference type="Rhea" id="RHEA:16585"/>
        <dbReference type="Rhea" id="RHEA-COMP:9928"/>
        <dbReference type="Rhea" id="RHEA-COMP:10000"/>
        <dbReference type="Rhea" id="RHEA-COMP:10001"/>
        <dbReference type="Rhea" id="RHEA-COMP:10475"/>
        <dbReference type="Rhea" id="RHEA-COMP:14568"/>
        <dbReference type="Rhea" id="RHEA-COMP:14569"/>
        <dbReference type="ChEBI" id="CHEBI:15378"/>
        <dbReference type="ChEBI" id="CHEBI:17319"/>
        <dbReference type="ChEBI" id="CHEBI:29034"/>
        <dbReference type="ChEBI" id="CHEBI:29919"/>
        <dbReference type="ChEBI" id="CHEBI:33722"/>
        <dbReference type="ChEBI" id="CHEBI:33737"/>
        <dbReference type="ChEBI" id="CHEBI:33738"/>
        <dbReference type="ChEBI" id="CHEBI:57844"/>
        <dbReference type="ChEBI" id="CHEBI:59789"/>
        <dbReference type="ChEBI" id="CHEBI:78809"/>
        <dbReference type="ChEBI" id="CHEBI:83100"/>
        <dbReference type="EC" id="2.8.1.8"/>
    </reaction>
</comment>
<dbReference type="PANTHER" id="PTHR10949">
    <property type="entry name" value="LIPOYL SYNTHASE"/>
    <property type="match status" value="1"/>
</dbReference>
<dbReference type="GO" id="GO:0046872">
    <property type="term" value="F:metal ion binding"/>
    <property type="evidence" value="ECO:0007669"/>
    <property type="project" value="UniProtKB-KW"/>
</dbReference>
<keyword evidence="5 9" id="KW-0479">Metal-binding</keyword>
<dbReference type="NCBIfam" id="NF004019">
    <property type="entry name" value="PRK05481.1"/>
    <property type="match status" value="1"/>
</dbReference>
<evidence type="ECO:0000256" key="3">
    <source>
        <dbReference type="ARBA" id="ARBA00022679"/>
    </source>
</evidence>
<dbReference type="InterPro" id="IPR013785">
    <property type="entry name" value="Aldolase_TIM"/>
</dbReference>
<comment type="similarity">
    <text evidence="9">Belongs to the radical SAM superfamily. Lipoyl synthase family.</text>
</comment>
<comment type="cofactor">
    <cofactor evidence="9">
        <name>[4Fe-4S] cluster</name>
        <dbReference type="ChEBI" id="CHEBI:49883"/>
    </cofactor>
    <text evidence="9">Binds 2 [4Fe-4S] clusters per subunit. One cluster is coordinated with 3 cysteines and an exchangeable S-adenosyl-L-methionine.</text>
</comment>
<dbReference type="NCBIfam" id="TIGR00510">
    <property type="entry name" value="lipA"/>
    <property type="match status" value="1"/>
</dbReference>
<organism evidence="11 12">
    <name type="scientific">candidate division WOR-3 bacterium 4484_100</name>
    <dbReference type="NCBI Taxonomy" id="1936077"/>
    <lineage>
        <taxon>Bacteria</taxon>
        <taxon>Bacteria division WOR-3</taxon>
    </lineage>
</organism>
<keyword evidence="7 9" id="KW-0411">Iron-sulfur</keyword>
<dbReference type="SUPFAM" id="SSF102114">
    <property type="entry name" value="Radical SAM enzymes"/>
    <property type="match status" value="1"/>
</dbReference>
<dbReference type="InterPro" id="IPR007197">
    <property type="entry name" value="rSAM"/>
</dbReference>
<dbReference type="FunFam" id="3.20.20.70:FF:000040">
    <property type="entry name" value="Lipoyl synthase"/>
    <property type="match status" value="1"/>
</dbReference>
<dbReference type="HAMAP" id="MF_00206">
    <property type="entry name" value="Lipoyl_synth"/>
    <property type="match status" value="1"/>
</dbReference>
<keyword evidence="3 9" id="KW-0808">Transferase</keyword>
<dbReference type="InterPro" id="IPR003698">
    <property type="entry name" value="Lipoyl_synth"/>
</dbReference>
<dbReference type="SMART" id="SM00729">
    <property type="entry name" value="Elp3"/>
    <property type="match status" value="1"/>
</dbReference>
<dbReference type="InterPro" id="IPR006638">
    <property type="entry name" value="Elp3/MiaA/NifB-like_rSAM"/>
</dbReference>
<evidence type="ECO:0000256" key="6">
    <source>
        <dbReference type="ARBA" id="ARBA00023004"/>
    </source>
</evidence>
<feature type="binding site" evidence="9">
    <location>
        <position position="296"/>
    </location>
    <ligand>
        <name>[4Fe-4S] cluster</name>
        <dbReference type="ChEBI" id="CHEBI:49883"/>
        <label>1</label>
    </ligand>
</feature>
<gene>
    <name evidence="9" type="primary">lipA</name>
    <name evidence="11" type="ORF">BXT86_01635</name>
</gene>
<dbReference type="PROSITE" id="PS51918">
    <property type="entry name" value="RADICAL_SAM"/>
    <property type="match status" value="1"/>
</dbReference>
<feature type="binding site" evidence="9">
    <location>
        <position position="60"/>
    </location>
    <ligand>
        <name>[4Fe-4S] cluster</name>
        <dbReference type="ChEBI" id="CHEBI:49883"/>
        <label>1</label>
    </ligand>
</feature>
<feature type="binding site" evidence="9">
    <location>
        <position position="88"/>
    </location>
    <ligand>
        <name>[4Fe-4S] cluster</name>
        <dbReference type="ChEBI" id="CHEBI:49883"/>
        <label>2</label>
        <note>4Fe-4S-S-AdoMet</note>
    </ligand>
</feature>
<dbReference type="SFLD" id="SFLDS00029">
    <property type="entry name" value="Radical_SAM"/>
    <property type="match status" value="1"/>
</dbReference>
<feature type="binding site" evidence="9">
    <location>
        <position position="66"/>
    </location>
    <ligand>
        <name>[4Fe-4S] cluster</name>
        <dbReference type="ChEBI" id="CHEBI:49883"/>
        <label>1</label>
    </ligand>
</feature>
<feature type="binding site" evidence="9">
    <location>
        <position position="81"/>
    </location>
    <ligand>
        <name>[4Fe-4S] cluster</name>
        <dbReference type="ChEBI" id="CHEBI:49883"/>
        <label>2</label>
        <note>4Fe-4S-S-AdoMet</note>
    </ligand>
</feature>
<evidence type="ECO:0000256" key="7">
    <source>
        <dbReference type="ARBA" id="ARBA00023014"/>
    </source>
</evidence>
<dbReference type="AlphaFoldDB" id="A0A1V4QGB1"/>
<dbReference type="SFLD" id="SFLDG01058">
    <property type="entry name" value="lipoyl_synthase_like"/>
    <property type="match status" value="1"/>
</dbReference>
<dbReference type="PANTHER" id="PTHR10949:SF0">
    <property type="entry name" value="LIPOYL SYNTHASE, MITOCHONDRIAL"/>
    <property type="match status" value="1"/>
</dbReference>
<evidence type="ECO:0000256" key="5">
    <source>
        <dbReference type="ARBA" id="ARBA00022723"/>
    </source>
</evidence>
<proteinExistence type="inferred from homology"/>
<dbReference type="EMBL" id="MUKB01000020">
    <property type="protein sequence ID" value="OPX18354.1"/>
    <property type="molecule type" value="Genomic_DNA"/>
</dbReference>
<dbReference type="CDD" id="cd01335">
    <property type="entry name" value="Radical_SAM"/>
    <property type="match status" value="1"/>
</dbReference>
<dbReference type="Gene3D" id="3.20.20.70">
    <property type="entry name" value="Aldolase class I"/>
    <property type="match status" value="1"/>
</dbReference>
<evidence type="ECO:0000256" key="8">
    <source>
        <dbReference type="ARBA" id="ARBA00047326"/>
    </source>
</evidence>